<dbReference type="InterPro" id="IPR001708">
    <property type="entry name" value="YidC/ALB3/OXA1/COX18"/>
</dbReference>
<dbReference type="NCBIfam" id="TIGR03592">
    <property type="entry name" value="yidC_oxa1_cterm"/>
    <property type="match status" value="1"/>
</dbReference>
<evidence type="ECO:0000256" key="4">
    <source>
        <dbReference type="ARBA" id="ARBA00023136"/>
    </source>
</evidence>
<evidence type="ECO:0000313" key="9">
    <source>
        <dbReference type="EMBL" id="RDJ00601.1"/>
    </source>
</evidence>
<keyword evidence="10" id="KW-1185">Reference proteome</keyword>
<dbReference type="InterPro" id="IPR028055">
    <property type="entry name" value="YidC/Oxa/ALB_C"/>
</dbReference>
<comment type="similarity">
    <text evidence="5">Belongs to the OXA1/ALB3/YidC family.</text>
</comment>
<feature type="transmembrane region" description="Helical" evidence="7">
    <location>
        <begin position="202"/>
        <end position="222"/>
    </location>
</feature>
<evidence type="ECO:0000313" key="10">
    <source>
        <dbReference type="Proteomes" id="UP000254711"/>
    </source>
</evidence>
<proteinExistence type="inferred from homology"/>
<keyword evidence="2 5" id="KW-0812">Transmembrane</keyword>
<evidence type="ECO:0000259" key="8">
    <source>
        <dbReference type="Pfam" id="PF02096"/>
    </source>
</evidence>
<accession>A0A370KER1</accession>
<dbReference type="PANTHER" id="PTHR12428">
    <property type="entry name" value="OXA1"/>
    <property type="match status" value="1"/>
</dbReference>
<sequence>MRRTRALAPLQGIRDVGTGDGKPHGAAPAGKGGSLADYRHGDVSAGLKRHPTRPCPSHHQGEIDMEPWNAFVAVIRQLLGSLAQGLDHSYGLAIIAMALAVRLGLLPWTLRAAEQGWVQRRKMEALKPQLEQLAKRHASDPAAHAAAMRAMYREHGVGLGMGGGLLTALVQAPLGLGVYSAIRQGLAGAGSFLWIPRLARPDLWLALLVAALSYAAIALNPAMSTQAKTLLQVLPVLVSFVVVWHAAAGLGLYWAASSGVNVLQAALLRRRLRRLAL</sequence>
<keyword evidence="3 7" id="KW-1133">Transmembrane helix</keyword>
<evidence type="ECO:0000256" key="7">
    <source>
        <dbReference type="SAM" id="Phobius"/>
    </source>
</evidence>
<comment type="caution">
    <text evidence="9">The sequence shown here is derived from an EMBL/GenBank/DDBJ whole genome shotgun (WGS) entry which is preliminary data.</text>
</comment>
<evidence type="ECO:0000256" key="5">
    <source>
        <dbReference type="RuleBase" id="RU003945"/>
    </source>
</evidence>
<dbReference type="EMBL" id="QQSY01000001">
    <property type="protein sequence ID" value="RDJ00601.1"/>
    <property type="molecule type" value="Genomic_DNA"/>
</dbReference>
<protein>
    <submittedName>
        <fullName evidence="9">Membrane protein insertase YidC</fullName>
    </submittedName>
</protein>
<feature type="domain" description="Membrane insertase YidC/Oxa/ALB C-terminal" evidence="8">
    <location>
        <begin position="90"/>
        <end position="269"/>
    </location>
</feature>
<dbReference type="GO" id="GO:0051205">
    <property type="term" value="P:protein insertion into membrane"/>
    <property type="evidence" value="ECO:0007669"/>
    <property type="project" value="TreeGrafter"/>
</dbReference>
<dbReference type="AlphaFoldDB" id="A0A370KER1"/>
<dbReference type="GO" id="GO:0005886">
    <property type="term" value="C:plasma membrane"/>
    <property type="evidence" value="ECO:0007669"/>
    <property type="project" value="TreeGrafter"/>
</dbReference>
<feature type="transmembrane region" description="Helical" evidence="7">
    <location>
        <begin position="157"/>
        <end position="182"/>
    </location>
</feature>
<evidence type="ECO:0000256" key="6">
    <source>
        <dbReference type="SAM" id="MobiDB-lite"/>
    </source>
</evidence>
<reference evidence="9 10" key="1">
    <citation type="submission" date="2018-07" db="EMBL/GenBank/DDBJ databases">
        <title>Dyella solisilvae sp. nov., isolated from the pine and broad-leaved mixed forest soil.</title>
        <authorList>
            <person name="Gao Z."/>
            <person name="Qiu L."/>
        </authorList>
    </citation>
    <scope>NUCLEOTIDE SEQUENCE [LARGE SCALE GENOMIC DNA]</scope>
    <source>
        <strain evidence="9 10">DHG54</strain>
    </source>
</reference>
<dbReference type="Proteomes" id="UP000254711">
    <property type="component" value="Unassembled WGS sequence"/>
</dbReference>
<name>A0A370KER1_9GAMM</name>
<keyword evidence="4 7" id="KW-0472">Membrane</keyword>
<comment type="subcellular location">
    <subcellularLocation>
        <location evidence="1 5">Membrane</location>
        <topology evidence="1 5">Multi-pass membrane protein</topology>
    </subcellularLocation>
</comment>
<evidence type="ECO:0000256" key="3">
    <source>
        <dbReference type="ARBA" id="ARBA00022989"/>
    </source>
</evidence>
<dbReference type="PANTHER" id="PTHR12428:SF65">
    <property type="entry name" value="CYTOCHROME C OXIDASE ASSEMBLY PROTEIN COX18, MITOCHONDRIAL"/>
    <property type="match status" value="1"/>
</dbReference>
<evidence type="ECO:0000256" key="1">
    <source>
        <dbReference type="ARBA" id="ARBA00004141"/>
    </source>
</evidence>
<gene>
    <name evidence="9" type="primary">yidC</name>
    <name evidence="9" type="ORF">DVT68_00910</name>
</gene>
<organism evidence="9 10">
    <name type="scientific">Dyella solisilvae</name>
    <dbReference type="NCBI Taxonomy" id="1920168"/>
    <lineage>
        <taxon>Bacteria</taxon>
        <taxon>Pseudomonadati</taxon>
        <taxon>Pseudomonadota</taxon>
        <taxon>Gammaproteobacteria</taxon>
        <taxon>Lysobacterales</taxon>
        <taxon>Rhodanobacteraceae</taxon>
        <taxon>Dyella</taxon>
    </lineage>
</organism>
<dbReference type="GO" id="GO:0032977">
    <property type="term" value="F:membrane insertase activity"/>
    <property type="evidence" value="ECO:0007669"/>
    <property type="project" value="InterPro"/>
</dbReference>
<feature type="region of interest" description="Disordered" evidence="6">
    <location>
        <begin position="1"/>
        <end position="59"/>
    </location>
</feature>
<evidence type="ECO:0000256" key="2">
    <source>
        <dbReference type="ARBA" id="ARBA00022692"/>
    </source>
</evidence>
<dbReference type="Pfam" id="PF02096">
    <property type="entry name" value="60KD_IMP"/>
    <property type="match status" value="1"/>
</dbReference>
<feature type="transmembrane region" description="Helical" evidence="7">
    <location>
        <begin position="229"/>
        <end position="246"/>
    </location>
</feature>